<dbReference type="Gene3D" id="3.40.190.170">
    <property type="entry name" value="Bacterial extracellular solute-binding protein, family 7"/>
    <property type="match status" value="1"/>
</dbReference>
<keyword evidence="2" id="KW-0813">Transport</keyword>
<protein>
    <submittedName>
        <fullName evidence="4">C4-dicarboxylate ABC transporter substrate-binding protein</fullName>
    </submittedName>
</protein>
<evidence type="ECO:0000313" key="5">
    <source>
        <dbReference type="Proteomes" id="UP000245765"/>
    </source>
</evidence>
<evidence type="ECO:0000256" key="2">
    <source>
        <dbReference type="ARBA" id="ARBA00022448"/>
    </source>
</evidence>
<reference evidence="5" key="1">
    <citation type="submission" date="2018-05" db="EMBL/GenBank/DDBJ databases">
        <authorList>
            <person name="Du Z."/>
            <person name="Wang X."/>
        </authorList>
    </citation>
    <scope>NUCLEOTIDE SEQUENCE [LARGE SCALE GENOMIC DNA]</scope>
    <source>
        <strain evidence="5">CQN31</strain>
    </source>
</reference>
<comment type="caution">
    <text evidence="4">The sequence shown here is derived from an EMBL/GenBank/DDBJ whole genome shotgun (WGS) entry which is preliminary data.</text>
</comment>
<dbReference type="AlphaFoldDB" id="A0A317FIC9"/>
<dbReference type="EMBL" id="QGNA01000002">
    <property type="protein sequence ID" value="PWS37316.1"/>
    <property type="molecule type" value="Genomic_DNA"/>
</dbReference>
<dbReference type="Pfam" id="PF03480">
    <property type="entry name" value="DctP"/>
    <property type="match status" value="1"/>
</dbReference>
<dbReference type="PANTHER" id="PTHR33376">
    <property type="match status" value="1"/>
</dbReference>
<accession>A0A317FIC9</accession>
<keyword evidence="3" id="KW-0732">Signal</keyword>
<dbReference type="PANTHER" id="PTHR33376:SF7">
    <property type="entry name" value="C4-DICARBOXYLATE-BINDING PROTEIN DCTB"/>
    <property type="match status" value="1"/>
</dbReference>
<keyword evidence="5" id="KW-1185">Reference proteome</keyword>
<dbReference type="RefSeq" id="WP_109870424.1">
    <property type="nucleotide sequence ID" value="NZ_QGNA01000002.1"/>
</dbReference>
<dbReference type="NCBIfam" id="NF037995">
    <property type="entry name" value="TRAP_S1"/>
    <property type="match status" value="1"/>
</dbReference>
<dbReference type="CDD" id="cd13603">
    <property type="entry name" value="PBP2_TRAP_Siap_TeaA_like"/>
    <property type="match status" value="1"/>
</dbReference>
<proteinExistence type="inferred from homology"/>
<comment type="similarity">
    <text evidence="1">Belongs to the bacterial solute-binding protein 7 family.</text>
</comment>
<evidence type="ECO:0000256" key="3">
    <source>
        <dbReference type="ARBA" id="ARBA00022729"/>
    </source>
</evidence>
<evidence type="ECO:0000256" key="1">
    <source>
        <dbReference type="ARBA" id="ARBA00009023"/>
    </source>
</evidence>
<dbReference type="GO" id="GO:0055085">
    <property type="term" value="P:transmembrane transport"/>
    <property type="evidence" value="ECO:0007669"/>
    <property type="project" value="InterPro"/>
</dbReference>
<gene>
    <name evidence="4" type="ORF">DFH01_10725</name>
</gene>
<sequence>MTSITRRGLGLVAAGAALGLPGIARAQGITMNLGHVLSATSAYQVIFERFKELAAQRTNGRVTVNIQGGGAAGNEGRLIQSLRTGVIDGAFVGGSSLETVVRDYRVLSLPYIFDDHPQANRVLQGPIGEELLKELEPLGMMGLGFGAIFERNIAGRRAIRTPADLQGLKIRVLQTPGFVEAYRVLGTQPTPMAYGEVFLALQNGVVDALEISNDAVVADRFVEVIQHYALTKVHQSTTVFAVSGARFRALPADVQATLRTAAKEAIQHGLAAHDRLNVEGLAAVRARGVAVTEPDLEPFKVIARRSYDTILAEAPNGRAWVERINAAKARA</sequence>
<evidence type="ECO:0000313" key="4">
    <source>
        <dbReference type="EMBL" id="PWS37316.1"/>
    </source>
</evidence>
<dbReference type="InterPro" id="IPR018389">
    <property type="entry name" value="DctP_fam"/>
</dbReference>
<dbReference type="InterPro" id="IPR038404">
    <property type="entry name" value="TRAP_DctP_sf"/>
</dbReference>
<dbReference type="Proteomes" id="UP000245765">
    <property type="component" value="Unassembled WGS sequence"/>
</dbReference>
<dbReference type="OrthoDB" id="8204956at2"/>
<name>A0A317FIC9_9PROT</name>
<organism evidence="4 5">
    <name type="scientific">Falsiroseomonas bella</name>
    <dbReference type="NCBI Taxonomy" id="2184016"/>
    <lineage>
        <taxon>Bacteria</taxon>
        <taxon>Pseudomonadati</taxon>
        <taxon>Pseudomonadota</taxon>
        <taxon>Alphaproteobacteria</taxon>
        <taxon>Acetobacterales</taxon>
        <taxon>Roseomonadaceae</taxon>
        <taxon>Falsiroseomonas</taxon>
    </lineage>
</organism>